<feature type="transmembrane region" description="Helical" evidence="11">
    <location>
        <begin position="316"/>
        <end position="338"/>
    </location>
</feature>
<dbReference type="Gene3D" id="3.10.580.10">
    <property type="entry name" value="CBS-domain"/>
    <property type="match status" value="1"/>
</dbReference>
<proteinExistence type="predicted"/>
<reference evidence="13 14" key="1">
    <citation type="submission" date="2021-05" db="EMBL/GenBank/DDBJ databases">
        <title>A Polyphasic approach of four new species of the genus Ohtaekwangia: Ohtaekwangia histidinii sp. nov., Ohtaekwangia cretensis sp. nov., Ohtaekwangia indiensis sp. nov., Ohtaekwangia reichenbachii sp. nov. from diverse environment.</title>
        <authorList>
            <person name="Octaviana S."/>
        </authorList>
    </citation>
    <scope>NUCLEOTIDE SEQUENCE [LARGE SCALE GENOMIC DNA]</scope>
    <source>
        <strain evidence="13 14">PWU37</strain>
    </source>
</reference>
<keyword evidence="8" id="KW-0868">Chloride</keyword>
<dbReference type="SUPFAM" id="SSF54631">
    <property type="entry name" value="CBS-domain pair"/>
    <property type="match status" value="1"/>
</dbReference>
<feature type="transmembrane region" description="Helical" evidence="11">
    <location>
        <begin position="216"/>
        <end position="238"/>
    </location>
</feature>
<dbReference type="PRINTS" id="PR00762">
    <property type="entry name" value="CLCHANNEL"/>
</dbReference>
<dbReference type="InterPro" id="IPR050368">
    <property type="entry name" value="ClC-type_chloride_channel"/>
</dbReference>
<evidence type="ECO:0000256" key="10">
    <source>
        <dbReference type="PROSITE-ProRule" id="PRU00703"/>
    </source>
</evidence>
<evidence type="ECO:0000256" key="5">
    <source>
        <dbReference type="ARBA" id="ARBA00023065"/>
    </source>
</evidence>
<keyword evidence="14" id="KW-1185">Reference proteome</keyword>
<name>A0AAP2GD71_9BACT</name>
<evidence type="ECO:0000256" key="6">
    <source>
        <dbReference type="ARBA" id="ARBA00023136"/>
    </source>
</evidence>
<evidence type="ECO:0000256" key="3">
    <source>
        <dbReference type="ARBA" id="ARBA00022692"/>
    </source>
</evidence>
<keyword evidence="5" id="KW-0406">Ion transport</keyword>
<evidence type="ECO:0000256" key="1">
    <source>
        <dbReference type="ARBA" id="ARBA00004141"/>
    </source>
</evidence>
<dbReference type="InterPro" id="IPR046342">
    <property type="entry name" value="CBS_dom_sf"/>
</dbReference>
<evidence type="ECO:0000256" key="9">
    <source>
        <dbReference type="ARBA" id="ARBA00023303"/>
    </source>
</evidence>
<dbReference type="AlphaFoldDB" id="A0AAP2GD71"/>
<organism evidence="13 14">
    <name type="scientific">Dawidia soli</name>
    <dbReference type="NCBI Taxonomy" id="2782352"/>
    <lineage>
        <taxon>Bacteria</taxon>
        <taxon>Pseudomonadati</taxon>
        <taxon>Bacteroidota</taxon>
        <taxon>Cytophagia</taxon>
        <taxon>Cytophagales</taxon>
        <taxon>Chryseotaleaceae</taxon>
        <taxon>Dawidia</taxon>
    </lineage>
</organism>
<dbReference type="PROSITE" id="PS51371">
    <property type="entry name" value="CBS"/>
    <property type="match status" value="1"/>
</dbReference>
<dbReference type="GO" id="GO:0034707">
    <property type="term" value="C:chloride channel complex"/>
    <property type="evidence" value="ECO:0007669"/>
    <property type="project" value="UniProtKB-KW"/>
</dbReference>
<evidence type="ECO:0000256" key="11">
    <source>
        <dbReference type="SAM" id="Phobius"/>
    </source>
</evidence>
<dbReference type="CDD" id="cd00400">
    <property type="entry name" value="Voltage_gated_ClC"/>
    <property type="match status" value="1"/>
</dbReference>
<keyword evidence="2" id="KW-0813">Transport</keyword>
<feature type="transmembrane region" description="Helical" evidence="11">
    <location>
        <begin position="7"/>
        <end position="32"/>
    </location>
</feature>
<dbReference type="Pfam" id="PF00654">
    <property type="entry name" value="Voltage_CLC"/>
    <property type="match status" value="1"/>
</dbReference>
<dbReference type="EMBL" id="JAHESC010000013">
    <property type="protein sequence ID" value="MBT1687049.1"/>
    <property type="molecule type" value="Genomic_DNA"/>
</dbReference>
<dbReference type="SUPFAM" id="SSF81340">
    <property type="entry name" value="Clc chloride channel"/>
    <property type="match status" value="1"/>
</dbReference>
<comment type="caution">
    <text evidence="13">The sequence shown here is derived from an EMBL/GenBank/DDBJ whole genome shotgun (WGS) entry which is preliminary data.</text>
</comment>
<feature type="transmembrane region" description="Helical" evidence="11">
    <location>
        <begin position="345"/>
        <end position="372"/>
    </location>
</feature>
<keyword evidence="9" id="KW-0407">Ion channel</keyword>
<feature type="transmembrane region" description="Helical" evidence="11">
    <location>
        <begin position="289"/>
        <end position="310"/>
    </location>
</feature>
<keyword evidence="3 11" id="KW-0812">Transmembrane</keyword>
<evidence type="ECO:0000259" key="12">
    <source>
        <dbReference type="PROSITE" id="PS51371"/>
    </source>
</evidence>
<evidence type="ECO:0000256" key="7">
    <source>
        <dbReference type="ARBA" id="ARBA00023173"/>
    </source>
</evidence>
<evidence type="ECO:0000256" key="2">
    <source>
        <dbReference type="ARBA" id="ARBA00022448"/>
    </source>
</evidence>
<sequence>MALVNAIIVGFIAKGLVLLIALFTQLSFFGRFSFHEVSPSENSLGYWIVLIPSLGGLIVGIMARFGSPAIRGHGIPEALEKIAKGESKIHPLITILKPLSAAVSIGTGGPFGAEGPIISTGGALGSFCGQTLHITAQERKVLLAAGATAGMTAIFGTPFAAILLAIELLLFEFSSRSFIPVMIACVTGACMHFLLFEVTPTFPMPEIGQASTGAIVAYSIIGLIIGFASVIVTKAIYIVEDLFERLPIHWMWWPALGGIAVGAIGIFAPDTLGVGYQNITHSLSGQLSISLLVSLCFWKFISWAIALGSGTSGGTLAPLLTIGSSLGCLLGMLGQYYFPEVNIMLPLAALVGMAALFAGAARALLTSIVFAMETTMQESTLLPLIAGCVASYLVSFIFMKTTIMTEKIHRRGIRLPDSYYPDLLETQSIRDIMVLENKTPLVSGALTIGNVKALFQENRAAYAHNVFIVVDDITQEKIGVISKEALFRPTSDDANPVQSLIRHKLPSLYSDNSLQLAVEFILKTGQDTLSIEDRASRKFLGVVSSRDILHVFEQRLKEENNKEKHIYMSAKARSVLRNGVNLLRKKS</sequence>
<gene>
    <name evidence="13" type="ORF">KK078_10795</name>
</gene>
<dbReference type="InterPro" id="IPR000644">
    <property type="entry name" value="CBS_dom"/>
</dbReference>
<feature type="transmembrane region" description="Helical" evidence="11">
    <location>
        <begin position="141"/>
        <end position="166"/>
    </location>
</feature>
<dbReference type="GO" id="GO:0005254">
    <property type="term" value="F:chloride channel activity"/>
    <property type="evidence" value="ECO:0007669"/>
    <property type="project" value="UniProtKB-KW"/>
</dbReference>
<comment type="subcellular location">
    <subcellularLocation>
        <location evidence="1">Membrane</location>
        <topology evidence="1">Multi-pass membrane protein</topology>
    </subcellularLocation>
</comment>
<feature type="transmembrane region" description="Helical" evidence="11">
    <location>
        <begin position="384"/>
        <end position="403"/>
    </location>
</feature>
<evidence type="ECO:0000256" key="4">
    <source>
        <dbReference type="ARBA" id="ARBA00022989"/>
    </source>
</evidence>
<evidence type="ECO:0000313" key="13">
    <source>
        <dbReference type="EMBL" id="MBT1687049.1"/>
    </source>
</evidence>
<feature type="transmembrane region" description="Helical" evidence="11">
    <location>
        <begin position="44"/>
        <end position="63"/>
    </location>
</feature>
<keyword evidence="7" id="KW-0869">Chloride channel</keyword>
<keyword evidence="4 11" id="KW-1133">Transmembrane helix</keyword>
<evidence type="ECO:0000256" key="8">
    <source>
        <dbReference type="ARBA" id="ARBA00023214"/>
    </source>
</evidence>
<evidence type="ECO:0000313" key="14">
    <source>
        <dbReference type="Proteomes" id="UP001319180"/>
    </source>
</evidence>
<accession>A0AAP2GD71</accession>
<dbReference type="InterPro" id="IPR001807">
    <property type="entry name" value="ClC"/>
</dbReference>
<dbReference type="PANTHER" id="PTHR43427:SF6">
    <property type="entry name" value="CHLORIDE CHANNEL PROTEIN CLC-E"/>
    <property type="match status" value="1"/>
</dbReference>
<dbReference type="InterPro" id="IPR014743">
    <property type="entry name" value="Cl-channel_core"/>
</dbReference>
<feature type="transmembrane region" description="Helical" evidence="11">
    <location>
        <begin position="250"/>
        <end position="268"/>
    </location>
</feature>
<protein>
    <submittedName>
        <fullName evidence="13">Chloride channel protein</fullName>
    </submittedName>
</protein>
<keyword evidence="6 11" id="KW-0472">Membrane</keyword>
<dbReference type="Gene3D" id="1.10.3080.10">
    <property type="entry name" value="Clc chloride channel"/>
    <property type="match status" value="1"/>
</dbReference>
<feature type="transmembrane region" description="Helical" evidence="11">
    <location>
        <begin position="178"/>
        <end position="196"/>
    </location>
</feature>
<dbReference type="Proteomes" id="UP001319180">
    <property type="component" value="Unassembled WGS sequence"/>
</dbReference>
<keyword evidence="10" id="KW-0129">CBS domain</keyword>
<feature type="domain" description="CBS" evidence="12">
    <location>
        <begin position="500"/>
        <end position="558"/>
    </location>
</feature>
<dbReference type="PANTHER" id="PTHR43427">
    <property type="entry name" value="CHLORIDE CHANNEL PROTEIN CLC-E"/>
    <property type="match status" value="1"/>
</dbReference>